<gene>
    <name evidence="1" type="ORF">K3G42_032108</name>
</gene>
<evidence type="ECO:0000313" key="2">
    <source>
        <dbReference type="Proteomes" id="UP000827872"/>
    </source>
</evidence>
<comment type="caution">
    <text evidence="1">The sequence shown here is derived from an EMBL/GenBank/DDBJ whole genome shotgun (WGS) entry which is preliminary data.</text>
</comment>
<accession>A0ACB8G542</accession>
<dbReference type="Proteomes" id="UP000827872">
    <property type="component" value="Linkage Group LG02"/>
</dbReference>
<sequence length="151" mass="16746">MLQGGISRSRCRRWQASRRPAHPAPPCPRASVIRGHRTSYPPLCPLEQAEPEVSPGTSATASRDQPESSRHRPAPRRRLPASSRGRIRADPVPAFSAAGARPTRSLRQEIGHECGRQTGVFVARIFKRKGIIWNGGEKMADLPTRAKTWTR</sequence>
<keyword evidence="2" id="KW-1185">Reference proteome</keyword>
<reference evidence="1" key="1">
    <citation type="submission" date="2021-08" db="EMBL/GenBank/DDBJ databases">
        <title>The first chromosome-level gecko genome reveals the dynamic sex chromosomes of Neotropical dwarf geckos (Sphaerodactylidae: Sphaerodactylus).</title>
        <authorList>
            <person name="Pinto B.J."/>
            <person name="Keating S.E."/>
            <person name="Gamble T."/>
        </authorList>
    </citation>
    <scope>NUCLEOTIDE SEQUENCE</scope>
    <source>
        <strain evidence="1">TG3544</strain>
    </source>
</reference>
<organism evidence="1 2">
    <name type="scientific">Sphaerodactylus townsendi</name>
    <dbReference type="NCBI Taxonomy" id="933632"/>
    <lineage>
        <taxon>Eukaryota</taxon>
        <taxon>Metazoa</taxon>
        <taxon>Chordata</taxon>
        <taxon>Craniata</taxon>
        <taxon>Vertebrata</taxon>
        <taxon>Euteleostomi</taxon>
        <taxon>Lepidosauria</taxon>
        <taxon>Squamata</taxon>
        <taxon>Bifurcata</taxon>
        <taxon>Gekkota</taxon>
        <taxon>Sphaerodactylidae</taxon>
        <taxon>Sphaerodactylus</taxon>
    </lineage>
</organism>
<protein>
    <submittedName>
        <fullName evidence="1">Uncharacterized protein</fullName>
    </submittedName>
</protein>
<evidence type="ECO:0000313" key="1">
    <source>
        <dbReference type="EMBL" id="KAH8014846.1"/>
    </source>
</evidence>
<name>A0ACB8G542_9SAUR</name>
<proteinExistence type="predicted"/>
<dbReference type="EMBL" id="CM037615">
    <property type="protein sequence ID" value="KAH8014846.1"/>
    <property type="molecule type" value="Genomic_DNA"/>
</dbReference>